<dbReference type="eggNOG" id="COG1476">
    <property type="taxonomic scope" value="Bacteria"/>
</dbReference>
<sequence length="104" mass="11606">MGRRNKISGALLKAMRKEADFTQGQLGARIGISRETVSAIENEKPEAINAIGAEVISMWHIVCKQGVSSDTRTEFFGHVMKYFGFSEQNLINMAKKLSRSDKQD</sequence>
<organism evidence="2 3">
    <name type="scientific">Paraglaciecola arctica BSs20135</name>
    <dbReference type="NCBI Taxonomy" id="493475"/>
    <lineage>
        <taxon>Bacteria</taxon>
        <taxon>Pseudomonadati</taxon>
        <taxon>Pseudomonadota</taxon>
        <taxon>Gammaproteobacteria</taxon>
        <taxon>Alteromonadales</taxon>
        <taxon>Alteromonadaceae</taxon>
        <taxon>Paraglaciecola</taxon>
    </lineage>
</organism>
<gene>
    <name evidence="2" type="ORF">GARC_1655</name>
</gene>
<feature type="domain" description="HTH cro/C1-type" evidence="1">
    <location>
        <begin position="12"/>
        <end position="44"/>
    </location>
</feature>
<keyword evidence="3" id="KW-1185">Reference proteome</keyword>
<dbReference type="OrthoDB" id="6387090at2"/>
<dbReference type="InterPro" id="IPR010982">
    <property type="entry name" value="Lambda_DNA-bd_dom_sf"/>
</dbReference>
<dbReference type="Gene3D" id="1.10.260.40">
    <property type="entry name" value="lambda repressor-like DNA-binding domains"/>
    <property type="match status" value="1"/>
</dbReference>
<comment type="caution">
    <text evidence="2">The sequence shown here is derived from an EMBL/GenBank/DDBJ whole genome shotgun (WGS) entry which is preliminary data.</text>
</comment>
<evidence type="ECO:0000259" key="1">
    <source>
        <dbReference type="PROSITE" id="PS50943"/>
    </source>
</evidence>
<accession>K6YKB2</accession>
<dbReference type="PROSITE" id="PS50943">
    <property type="entry name" value="HTH_CROC1"/>
    <property type="match status" value="1"/>
</dbReference>
<reference evidence="2 3" key="1">
    <citation type="journal article" date="2017" name="Antonie Van Leeuwenhoek">
        <title>Rhizobium rhizosphaerae sp. nov., a novel species isolated from rice rhizosphere.</title>
        <authorList>
            <person name="Zhao J.J."/>
            <person name="Zhang J."/>
            <person name="Zhang R.J."/>
            <person name="Zhang C.W."/>
            <person name="Yin H.Q."/>
            <person name="Zhang X.X."/>
        </authorList>
    </citation>
    <scope>NUCLEOTIDE SEQUENCE [LARGE SCALE GENOMIC DNA]</scope>
    <source>
        <strain evidence="2 3">BSs20135</strain>
    </source>
</reference>
<protein>
    <submittedName>
        <fullName evidence="2">XRE family transcriptional regulator</fullName>
    </submittedName>
</protein>
<evidence type="ECO:0000313" key="2">
    <source>
        <dbReference type="EMBL" id="GAC18627.1"/>
    </source>
</evidence>
<dbReference type="Pfam" id="PF01381">
    <property type="entry name" value="HTH_3"/>
    <property type="match status" value="1"/>
</dbReference>
<evidence type="ECO:0000313" key="3">
    <source>
        <dbReference type="Proteomes" id="UP000006327"/>
    </source>
</evidence>
<dbReference type="STRING" id="493475.GARC_1655"/>
<dbReference type="SUPFAM" id="SSF47413">
    <property type="entry name" value="lambda repressor-like DNA-binding domains"/>
    <property type="match status" value="1"/>
</dbReference>
<dbReference type="CDD" id="cd00093">
    <property type="entry name" value="HTH_XRE"/>
    <property type="match status" value="1"/>
</dbReference>
<dbReference type="RefSeq" id="WP_007618625.1">
    <property type="nucleotide sequence ID" value="NZ_BAEO01000021.1"/>
</dbReference>
<dbReference type="EMBL" id="BAEO01000021">
    <property type="protein sequence ID" value="GAC18627.1"/>
    <property type="molecule type" value="Genomic_DNA"/>
</dbReference>
<dbReference type="GO" id="GO:0003677">
    <property type="term" value="F:DNA binding"/>
    <property type="evidence" value="ECO:0007669"/>
    <property type="project" value="InterPro"/>
</dbReference>
<dbReference type="AlphaFoldDB" id="K6YKB2"/>
<dbReference type="Proteomes" id="UP000006327">
    <property type="component" value="Unassembled WGS sequence"/>
</dbReference>
<dbReference type="InterPro" id="IPR001387">
    <property type="entry name" value="Cro/C1-type_HTH"/>
</dbReference>
<proteinExistence type="predicted"/>
<name>K6YKB2_9ALTE</name>